<organism evidence="1 2">
    <name type="scientific">Larinioides sclopetarius</name>
    <dbReference type="NCBI Taxonomy" id="280406"/>
    <lineage>
        <taxon>Eukaryota</taxon>
        <taxon>Metazoa</taxon>
        <taxon>Ecdysozoa</taxon>
        <taxon>Arthropoda</taxon>
        <taxon>Chelicerata</taxon>
        <taxon>Arachnida</taxon>
        <taxon>Araneae</taxon>
        <taxon>Araneomorphae</taxon>
        <taxon>Entelegynae</taxon>
        <taxon>Araneoidea</taxon>
        <taxon>Araneidae</taxon>
        <taxon>Larinioides</taxon>
    </lineage>
</organism>
<protein>
    <submittedName>
        <fullName evidence="1">Uncharacterized protein</fullName>
    </submittedName>
</protein>
<keyword evidence="2" id="KW-1185">Reference proteome</keyword>
<reference evidence="1 2" key="1">
    <citation type="submission" date="2024-04" db="EMBL/GenBank/DDBJ databases">
        <authorList>
            <person name="Rising A."/>
            <person name="Reimegard J."/>
            <person name="Sonavane S."/>
            <person name="Akerstrom W."/>
            <person name="Nylinder S."/>
            <person name="Hedman E."/>
            <person name="Kallberg Y."/>
        </authorList>
    </citation>
    <scope>NUCLEOTIDE SEQUENCE [LARGE SCALE GENOMIC DNA]</scope>
</reference>
<name>A0AAV2A1M8_9ARAC</name>
<dbReference type="Proteomes" id="UP001497382">
    <property type="component" value="Unassembled WGS sequence"/>
</dbReference>
<evidence type="ECO:0000313" key="1">
    <source>
        <dbReference type="EMBL" id="CAL1277897.1"/>
    </source>
</evidence>
<evidence type="ECO:0000313" key="2">
    <source>
        <dbReference type="Proteomes" id="UP001497382"/>
    </source>
</evidence>
<gene>
    <name evidence="1" type="ORF">LARSCL_LOCUS9472</name>
</gene>
<sequence>MIGNLNEDVWFIYKINCPKRKDKHLSLFLCKHSLYNALRQAFLLTKFH</sequence>
<comment type="caution">
    <text evidence="1">The sequence shown here is derived from an EMBL/GenBank/DDBJ whole genome shotgun (WGS) entry which is preliminary data.</text>
</comment>
<dbReference type="AlphaFoldDB" id="A0AAV2A1M8"/>
<proteinExistence type="predicted"/>
<dbReference type="EMBL" id="CAXIEN010000106">
    <property type="protein sequence ID" value="CAL1277897.1"/>
    <property type="molecule type" value="Genomic_DNA"/>
</dbReference>
<accession>A0AAV2A1M8</accession>